<dbReference type="CDD" id="cd01335">
    <property type="entry name" value="Radical_SAM"/>
    <property type="match status" value="1"/>
</dbReference>
<gene>
    <name evidence="7" type="ORF">MM415A01172_0010</name>
    <name evidence="6" type="ORF">MM415B00797_0010</name>
</gene>
<dbReference type="PANTHER" id="PTHR11228">
    <property type="entry name" value="RADICAL SAM DOMAIN PROTEIN"/>
    <property type="match status" value="1"/>
</dbReference>
<keyword evidence="3" id="KW-0408">Iron</keyword>
<reference evidence="7" key="1">
    <citation type="submission" date="2020-03" db="EMBL/GenBank/DDBJ databases">
        <title>The deep terrestrial virosphere.</title>
        <authorList>
            <person name="Holmfeldt K."/>
            <person name="Nilsson E."/>
            <person name="Simone D."/>
            <person name="Lopez-Fernandez M."/>
            <person name="Wu X."/>
            <person name="de Brujin I."/>
            <person name="Lundin D."/>
            <person name="Andersson A."/>
            <person name="Bertilsson S."/>
            <person name="Dopson M."/>
        </authorList>
    </citation>
    <scope>NUCLEOTIDE SEQUENCE</scope>
    <source>
        <strain evidence="7">MM415A01172</strain>
        <strain evidence="6">MM415B00797</strain>
    </source>
</reference>
<evidence type="ECO:0000256" key="2">
    <source>
        <dbReference type="ARBA" id="ARBA00022723"/>
    </source>
</evidence>
<accession>A0A6M3K863</accession>
<evidence type="ECO:0000256" key="3">
    <source>
        <dbReference type="ARBA" id="ARBA00023004"/>
    </source>
</evidence>
<dbReference type="PROSITE" id="PS51918">
    <property type="entry name" value="RADICAL_SAM"/>
    <property type="match status" value="1"/>
</dbReference>
<dbReference type="Pfam" id="PF04055">
    <property type="entry name" value="Radical_SAM"/>
    <property type="match status" value="1"/>
</dbReference>
<dbReference type="SFLD" id="SFLDG01067">
    <property type="entry name" value="SPASM/twitch_domain_containing"/>
    <property type="match status" value="1"/>
</dbReference>
<evidence type="ECO:0000313" key="6">
    <source>
        <dbReference type="EMBL" id="QJA62295.1"/>
    </source>
</evidence>
<evidence type="ECO:0000256" key="4">
    <source>
        <dbReference type="ARBA" id="ARBA00023014"/>
    </source>
</evidence>
<dbReference type="SUPFAM" id="SSF102114">
    <property type="entry name" value="Radical SAM enzymes"/>
    <property type="match status" value="1"/>
</dbReference>
<evidence type="ECO:0000256" key="1">
    <source>
        <dbReference type="ARBA" id="ARBA00022691"/>
    </source>
</evidence>
<dbReference type="EMBL" id="MT142313">
    <property type="protein sequence ID" value="QJA77975.1"/>
    <property type="molecule type" value="Genomic_DNA"/>
</dbReference>
<dbReference type="PANTHER" id="PTHR11228:SF7">
    <property type="entry name" value="PQQA PEPTIDE CYCLASE"/>
    <property type="match status" value="1"/>
</dbReference>
<name>A0A6M3K863_9ZZZZ</name>
<keyword evidence="1" id="KW-0949">S-adenosyl-L-methionine</keyword>
<evidence type="ECO:0000259" key="5">
    <source>
        <dbReference type="PROSITE" id="PS51918"/>
    </source>
</evidence>
<dbReference type="EMBL" id="MT141467">
    <property type="protein sequence ID" value="QJA62295.1"/>
    <property type="molecule type" value="Genomic_DNA"/>
</dbReference>
<sequence>MTDLLKKFSYTSANAFPIKLLQHDNIPDRHGRIPPIHLQINPTNRCNLNCNFCSCSNRDRKIEWDFEEAKKTMEVAALLGCQAVTITGGGEPLLYSKINELIDFLHDRLGIQIGLVTNGTQFKKLYLESYKKLTWLRISHSDDRPFNTVYRTELTQWLHLPNTIDWSFSYVLSSKPDYKNIYNIVEYANDKQFTHVRIVSDLLNLDHIPKMNPIKEYLRRAEVSDDLVVYQGRKEFVHGRKKCLISLLKPVIGADGNLYPCCGTQYSKEPPSEDYDESMCMGSAIDLYKIYQGQEYFNGSQCVRCYYDEYNELLDKMIVPIEHGVFV</sequence>
<dbReference type="InterPro" id="IPR050377">
    <property type="entry name" value="Radical_SAM_PqqE_MftC-like"/>
</dbReference>
<keyword evidence="2" id="KW-0479">Metal-binding</keyword>
<protein>
    <submittedName>
        <fullName evidence="7">Putative radical SAM superfamily protein</fullName>
    </submittedName>
</protein>
<dbReference type="GO" id="GO:0051536">
    <property type="term" value="F:iron-sulfur cluster binding"/>
    <property type="evidence" value="ECO:0007669"/>
    <property type="project" value="UniProtKB-KW"/>
</dbReference>
<dbReference type="Gene3D" id="3.20.20.70">
    <property type="entry name" value="Aldolase class I"/>
    <property type="match status" value="1"/>
</dbReference>
<dbReference type="SFLD" id="SFLDS00029">
    <property type="entry name" value="Radical_SAM"/>
    <property type="match status" value="1"/>
</dbReference>
<dbReference type="InterPro" id="IPR007197">
    <property type="entry name" value="rSAM"/>
</dbReference>
<keyword evidence="4" id="KW-0411">Iron-sulfur</keyword>
<feature type="domain" description="Radical SAM core" evidence="5">
    <location>
        <begin position="32"/>
        <end position="246"/>
    </location>
</feature>
<evidence type="ECO:0000313" key="7">
    <source>
        <dbReference type="EMBL" id="QJA77975.1"/>
    </source>
</evidence>
<proteinExistence type="predicted"/>
<organism evidence="7">
    <name type="scientific">viral metagenome</name>
    <dbReference type="NCBI Taxonomy" id="1070528"/>
    <lineage>
        <taxon>unclassified sequences</taxon>
        <taxon>metagenomes</taxon>
        <taxon>organismal metagenomes</taxon>
    </lineage>
</organism>
<dbReference type="AlphaFoldDB" id="A0A6M3K863"/>
<dbReference type="GO" id="GO:0003824">
    <property type="term" value="F:catalytic activity"/>
    <property type="evidence" value="ECO:0007669"/>
    <property type="project" value="InterPro"/>
</dbReference>
<dbReference type="InterPro" id="IPR013785">
    <property type="entry name" value="Aldolase_TIM"/>
</dbReference>
<dbReference type="InterPro" id="IPR058240">
    <property type="entry name" value="rSAM_sf"/>
</dbReference>
<dbReference type="GO" id="GO:0046872">
    <property type="term" value="F:metal ion binding"/>
    <property type="evidence" value="ECO:0007669"/>
    <property type="project" value="UniProtKB-KW"/>
</dbReference>